<dbReference type="GO" id="GO:0051536">
    <property type="term" value="F:iron-sulfur cluster binding"/>
    <property type="evidence" value="ECO:0007669"/>
    <property type="project" value="UniProtKB-KW"/>
</dbReference>
<dbReference type="InterPro" id="IPR015424">
    <property type="entry name" value="PyrdxlP-dep_Trfase"/>
</dbReference>
<dbReference type="EMBL" id="MHSK01000014">
    <property type="protein sequence ID" value="OHA42361.1"/>
    <property type="molecule type" value="Genomic_DNA"/>
</dbReference>
<dbReference type="InterPro" id="IPR000192">
    <property type="entry name" value="Aminotrans_V_dom"/>
</dbReference>
<evidence type="ECO:0000256" key="8">
    <source>
        <dbReference type="ARBA" id="ARBA00050776"/>
    </source>
</evidence>
<organism evidence="10 11">
    <name type="scientific">Candidatus Taylorbacteria bacterium RIFCSPLOWO2_12_FULL_43_20</name>
    <dbReference type="NCBI Taxonomy" id="1802332"/>
    <lineage>
        <taxon>Bacteria</taxon>
        <taxon>Candidatus Tayloriibacteriota</taxon>
    </lineage>
</organism>
<dbReference type="PIRSF" id="PIRSF005572">
    <property type="entry name" value="NifS"/>
    <property type="match status" value="1"/>
</dbReference>
<feature type="domain" description="Aminotransferase class V" evidence="9">
    <location>
        <begin position="9"/>
        <end position="387"/>
    </location>
</feature>
<keyword evidence="6" id="KW-0408">Iron</keyword>
<evidence type="ECO:0000313" key="11">
    <source>
        <dbReference type="Proteomes" id="UP000177269"/>
    </source>
</evidence>
<keyword evidence="5" id="KW-0663">Pyridoxal phosphate</keyword>
<evidence type="ECO:0000256" key="3">
    <source>
        <dbReference type="ARBA" id="ARBA00022679"/>
    </source>
</evidence>
<accession>A0A1G2P463</accession>
<protein>
    <recommendedName>
        <fullName evidence="9">Aminotransferase class V domain-containing protein</fullName>
    </recommendedName>
</protein>
<dbReference type="PANTHER" id="PTHR11601">
    <property type="entry name" value="CYSTEINE DESULFURYLASE FAMILY MEMBER"/>
    <property type="match status" value="1"/>
</dbReference>
<comment type="cofactor">
    <cofactor evidence="1">
        <name>pyridoxal 5'-phosphate</name>
        <dbReference type="ChEBI" id="CHEBI:597326"/>
    </cofactor>
</comment>
<evidence type="ECO:0000259" key="9">
    <source>
        <dbReference type="Pfam" id="PF00266"/>
    </source>
</evidence>
<dbReference type="AlphaFoldDB" id="A0A1G2P463"/>
<evidence type="ECO:0000313" key="10">
    <source>
        <dbReference type="EMBL" id="OHA42361.1"/>
    </source>
</evidence>
<dbReference type="GO" id="GO:0046872">
    <property type="term" value="F:metal ion binding"/>
    <property type="evidence" value="ECO:0007669"/>
    <property type="project" value="UniProtKB-KW"/>
</dbReference>
<dbReference type="Gene3D" id="1.10.260.50">
    <property type="match status" value="1"/>
</dbReference>
<comment type="caution">
    <text evidence="10">The sequence shown here is derived from an EMBL/GenBank/DDBJ whole genome shotgun (WGS) entry which is preliminary data.</text>
</comment>
<sequence length="396" mass="43652">MSAIRHKQIYMDNAAITPVDKEVAKEVRKYEGAEYGNPSSIHSYGVRAKKVLFESRRTAADFFHARASDIFFTSGGTESNNLAIIGHFNHLLEKGISPKRLRMITSKIEHASVLECAKYLEKKGVAVDHIGVNEEGIVNLDELESKLNEGPEERIVFLISIMYVNNELGTIQPIREIGSAIRRYNKRLAGDFHAVFHIDASQAPLFIDVDVRSLGADIVTVDGQKIYGPRGAGLLWKRNGINLLPILYGGGQEMGLRSGTENLGSVAGMAKALEIAGRRRERDTARLRNIRDNFIGGLKRILPRAELNGSQEKGVPYIVNVSIPGADNEYFVLRLDAKGIACSTKSSCMQGEEESYVVKALGKGGDAAKSSVRFSFGRDITTRQVEYVLKVIKTVI</sequence>
<evidence type="ECO:0000256" key="2">
    <source>
        <dbReference type="ARBA" id="ARBA00006490"/>
    </source>
</evidence>
<dbReference type="Proteomes" id="UP000177269">
    <property type="component" value="Unassembled WGS sequence"/>
</dbReference>
<proteinExistence type="inferred from homology"/>
<evidence type="ECO:0000256" key="5">
    <source>
        <dbReference type="ARBA" id="ARBA00022898"/>
    </source>
</evidence>
<dbReference type="InterPro" id="IPR016454">
    <property type="entry name" value="Cysteine_dSase"/>
</dbReference>
<dbReference type="GO" id="GO:0031071">
    <property type="term" value="F:cysteine desulfurase activity"/>
    <property type="evidence" value="ECO:0007669"/>
    <property type="project" value="UniProtKB-EC"/>
</dbReference>
<dbReference type="InterPro" id="IPR015422">
    <property type="entry name" value="PyrdxlP-dep_Trfase_small"/>
</dbReference>
<evidence type="ECO:0000256" key="4">
    <source>
        <dbReference type="ARBA" id="ARBA00022723"/>
    </source>
</evidence>
<comment type="similarity">
    <text evidence="2">Belongs to the class-V pyridoxal-phosphate-dependent aminotransferase family. NifS/IscS subfamily.</text>
</comment>
<keyword evidence="7" id="KW-0411">Iron-sulfur</keyword>
<dbReference type="InterPro" id="IPR015421">
    <property type="entry name" value="PyrdxlP-dep_Trfase_major"/>
</dbReference>
<evidence type="ECO:0000256" key="6">
    <source>
        <dbReference type="ARBA" id="ARBA00023004"/>
    </source>
</evidence>
<dbReference type="PANTHER" id="PTHR11601:SF34">
    <property type="entry name" value="CYSTEINE DESULFURASE"/>
    <property type="match status" value="1"/>
</dbReference>
<comment type="catalytic activity">
    <reaction evidence="8">
        <text>(sulfur carrier)-H + L-cysteine = (sulfur carrier)-SH + L-alanine</text>
        <dbReference type="Rhea" id="RHEA:43892"/>
        <dbReference type="Rhea" id="RHEA-COMP:14737"/>
        <dbReference type="Rhea" id="RHEA-COMP:14739"/>
        <dbReference type="ChEBI" id="CHEBI:29917"/>
        <dbReference type="ChEBI" id="CHEBI:35235"/>
        <dbReference type="ChEBI" id="CHEBI:57972"/>
        <dbReference type="ChEBI" id="CHEBI:64428"/>
        <dbReference type="EC" id="2.8.1.7"/>
    </reaction>
</comment>
<dbReference type="Gene3D" id="3.90.1150.10">
    <property type="entry name" value="Aspartate Aminotransferase, domain 1"/>
    <property type="match status" value="1"/>
</dbReference>
<keyword evidence="4" id="KW-0479">Metal-binding</keyword>
<reference evidence="10 11" key="1">
    <citation type="journal article" date="2016" name="Nat. Commun.">
        <title>Thousands of microbial genomes shed light on interconnected biogeochemical processes in an aquifer system.</title>
        <authorList>
            <person name="Anantharaman K."/>
            <person name="Brown C.T."/>
            <person name="Hug L.A."/>
            <person name="Sharon I."/>
            <person name="Castelle C.J."/>
            <person name="Probst A.J."/>
            <person name="Thomas B.C."/>
            <person name="Singh A."/>
            <person name="Wilkins M.J."/>
            <person name="Karaoz U."/>
            <person name="Brodie E.L."/>
            <person name="Williams K.H."/>
            <person name="Hubbard S.S."/>
            <person name="Banfield J.F."/>
        </authorList>
    </citation>
    <scope>NUCLEOTIDE SEQUENCE [LARGE SCALE GENOMIC DNA]</scope>
</reference>
<evidence type="ECO:0000256" key="1">
    <source>
        <dbReference type="ARBA" id="ARBA00001933"/>
    </source>
</evidence>
<keyword evidence="3" id="KW-0808">Transferase</keyword>
<gene>
    <name evidence="10" type="ORF">A3G52_01510</name>
</gene>
<evidence type="ECO:0000256" key="7">
    <source>
        <dbReference type="ARBA" id="ARBA00023014"/>
    </source>
</evidence>
<dbReference type="Pfam" id="PF00266">
    <property type="entry name" value="Aminotran_5"/>
    <property type="match status" value="1"/>
</dbReference>
<dbReference type="Gene3D" id="3.40.640.10">
    <property type="entry name" value="Type I PLP-dependent aspartate aminotransferase-like (Major domain)"/>
    <property type="match status" value="1"/>
</dbReference>
<dbReference type="SUPFAM" id="SSF53383">
    <property type="entry name" value="PLP-dependent transferases"/>
    <property type="match status" value="1"/>
</dbReference>
<name>A0A1G2P463_9BACT</name>